<dbReference type="SMR" id="B3MQB9"/>
<dbReference type="PhylomeDB" id="B3MQB9"/>
<dbReference type="InterPro" id="IPR043129">
    <property type="entry name" value="ATPase_NBD"/>
</dbReference>
<dbReference type="InterPro" id="IPR004000">
    <property type="entry name" value="Actin"/>
</dbReference>
<evidence type="ECO:0000313" key="3">
    <source>
        <dbReference type="Proteomes" id="UP000007801"/>
    </source>
</evidence>
<dbReference type="SMART" id="SM00268">
    <property type="entry name" value="ACTIN"/>
    <property type="match status" value="1"/>
</dbReference>
<dbReference type="Gene3D" id="3.90.640.10">
    <property type="entry name" value="Actin, Chain A, domain 4"/>
    <property type="match status" value="1"/>
</dbReference>
<dbReference type="STRING" id="7217.B3MQB9"/>
<dbReference type="eggNOG" id="KOG0676">
    <property type="taxonomic scope" value="Eukaryota"/>
</dbReference>
<keyword evidence="3" id="KW-1185">Reference proteome</keyword>
<dbReference type="EMBL" id="CH902621">
    <property type="protein sequence ID" value="EDV44545.1"/>
    <property type="molecule type" value="Genomic_DNA"/>
</dbReference>
<dbReference type="CDD" id="cd10207">
    <property type="entry name" value="ASKHA_NBD_Arp10"/>
    <property type="match status" value="1"/>
</dbReference>
<dbReference type="PANTHER" id="PTHR11937">
    <property type="entry name" value="ACTIN"/>
    <property type="match status" value="1"/>
</dbReference>
<evidence type="ECO:0008006" key="4">
    <source>
        <dbReference type="Google" id="ProtNLM"/>
    </source>
</evidence>
<organism evidence="2 3">
    <name type="scientific">Drosophila ananassae</name>
    <name type="common">Fruit fly</name>
    <dbReference type="NCBI Taxonomy" id="7217"/>
    <lineage>
        <taxon>Eukaryota</taxon>
        <taxon>Metazoa</taxon>
        <taxon>Ecdysozoa</taxon>
        <taxon>Arthropoda</taxon>
        <taxon>Hexapoda</taxon>
        <taxon>Insecta</taxon>
        <taxon>Pterygota</taxon>
        <taxon>Neoptera</taxon>
        <taxon>Endopterygota</taxon>
        <taxon>Diptera</taxon>
        <taxon>Brachycera</taxon>
        <taxon>Muscomorpha</taxon>
        <taxon>Ephydroidea</taxon>
        <taxon>Drosophilidae</taxon>
        <taxon>Drosophila</taxon>
        <taxon>Sophophora</taxon>
    </lineage>
</organism>
<dbReference type="Proteomes" id="UP000007801">
    <property type="component" value="Unassembled WGS sequence"/>
</dbReference>
<evidence type="ECO:0000256" key="1">
    <source>
        <dbReference type="RuleBase" id="RU000487"/>
    </source>
</evidence>
<dbReference type="CTD" id="32969"/>
<comment type="similarity">
    <text evidence="1">Belongs to the actin family.</text>
</comment>
<gene>
    <name evidence="2" type="primary">Dana\GF20417</name>
    <name evidence="2" type="synonym">dana_GLEANR_2823</name>
    <name evidence="2" type="ORF">GF20417</name>
</gene>
<dbReference type="OrthoDB" id="337660at2759"/>
<reference evidence="2 3" key="1">
    <citation type="journal article" date="2007" name="Nature">
        <title>Evolution of genes and genomes on the Drosophila phylogeny.</title>
        <authorList>
            <consortium name="Drosophila 12 Genomes Consortium"/>
            <person name="Clark A.G."/>
            <person name="Eisen M.B."/>
            <person name="Smith D.R."/>
            <person name="Bergman C.M."/>
            <person name="Oliver B."/>
            <person name="Markow T.A."/>
            <person name="Kaufman T.C."/>
            <person name="Kellis M."/>
            <person name="Gelbart W."/>
            <person name="Iyer V.N."/>
            <person name="Pollard D.A."/>
            <person name="Sackton T.B."/>
            <person name="Larracuente A.M."/>
            <person name="Singh N.D."/>
            <person name="Abad J.P."/>
            <person name="Abt D.N."/>
            <person name="Adryan B."/>
            <person name="Aguade M."/>
            <person name="Akashi H."/>
            <person name="Anderson W.W."/>
            <person name="Aquadro C.F."/>
            <person name="Ardell D.H."/>
            <person name="Arguello R."/>
            <person name="Artieri C.G."/>
            <person name="Barbash D.A."/>
            <person name="Barker D."/>
            <person name="Barsanti P."/>
            <person name="Batterham P."/>
            <person name="Batzoglou S."/>
            <person name="Begun D."/>
            <person name="Bhutkar A."/>
            <person name="Blanco E."/>
            <person name="Bosak S.A."/>
            <person name="Bradley R.K."/>
            <person name="Brand A.D."/>
            <person name="Brent M.R."/>
            <person name="Brooks A.N."/>
            <person name="Brown R.H."/>
            <person name="Butlin R.K."/>
            <person name="Caggese C."/>
            <person name="Calvi B.R."/>
            <person name="Bernardo de Carvalho A."/>
            <person name="Caspi A."/>
            <person name="Castrezana S."/>
            <person name="Celniker S.E."/>
            <person name="Chang J.L."/>
            <person name="Chapple C."/>
            <person name="Chatterji S."/>
            <person name="Chinwalla A."/>
            <person name="Civetta A."/>
            <person name="Clifton S.W."/>
            <person name="Comeron J.M."/>
            <person name="Costello J.C."/>
            <person name="Coyne J.A."/>
            <person name="Daub J."/>
            <person name="David R.G."/>
            <person name="Delcher A.L."/>
            <person name="Delehaunty K."/>
            <person name="Do C.B."/>
            <person name="Ebling H."/>
            <person name="Edwards K."/>
            <person name="Eickbush T."/>
            <person name="Evans J.D."/>
            <person name="Filipski A."/>
            <person name="Findeiss S."/>
            <person name="Freyhult E."/>
            <person name="Fulton L."/>
            <person name="Fulton R."/>
            <person name="Garcia A.C."/>
            <person name="Gardiner A."/>
            <person name="Garfield D.A."/>
            <person name="Garvin B.E."/>
            <person name="Gibson G."/>
            <person name="Gilbert D."/>
            <person name="Gnerre S."/>
            <person name="Godfrey J."/>
            <person name="Good R."/>
            <person name="Gotea V."/>
            <person name="Gravely B."/>
            <person name="Greenberg A.J."/>
            <person name="Griffiths-Jones S."/>
            <person name="Gross S."/>
            <person name="Guigo R."/>
            <person name="Gustafson E.A."/>
            <person name="Haerty W."/>
            <person name="Hahn M.W."/>
            <person name="Halligan D.L."/>
            <person name="Halpern A.L."/>
            <person name="Halter G.M."/>
            <person name="Han M.V."/>
            <person name="Heger A."/>
            <person name="Hillier L."/>
            <person name="Hinrichs A.S."/>
            <person name="Holmes I."/>
            <person name="Hoskins R.A."/>
            <person name="Hubisz M.J."/>
            <person name="Hultmark D."/>
            <person name="Huntley M.A."/>
            <person name="Jaffe D.B."/>
            <person name="Jagadeeshan S."/>
            <person name="Jeck W.R."/>
            <person name="Johnson J."/>
            <person name="Jones C.D."/>
            <person name="Jordan W.C."/>
            <person name="Karpen G.H."/>
            <person name="Kataoka E."/>
            <person name="Keightley P.D."/>
            <person name="Kheradpour P."/>
            <person name="Kirkness E.F."/>
            <person name="Koerich L.B."/>
            <person name="Kristiansen K."/>
            <person name="Kudrna D."/>
            <person name="Kulathinal R.J."/>
            <person name="Kumar S."/>
            <person name="Kwok R."/>
            <person name="Lander E."/>
            <person name="Langley C.H."/>
            <person name="Lapoint R."/>
            <person name="Lazzaro B.P."/>
            <person name="Lee S.J."/>
            <person name="Levesque L."/>
            <person name="Li R."/>
            <person name="Lin C.F."/>
            <person name="Lin M.F."/>
            <person name="Lindblad-Toh K."/>
            <person name="Llopart A."/>
            <person name="Long M."/>
            <person name="Low L."/>
            <person name="Lozovsky E."/>
            <person name="Lu J."/>
            <person name="Luo M."/>
            <person name="Machado C.A."/>
            <person name="Makalowski W."/>
            <person name="Marzo M."/>
            <person name="Matsuda M."/>
            <person name="Matzkin L."/>
            <person name="McAllister B."/>
            <person name="McBride C.S."/>
            <person name="McKernan B."/>
            <person name="McKernan K."/>
            <person name="Mendez-Lago M."/>
            <person name="Minx P."/>
            <person name="Mollenhauer M.U."/>
            <person name="Montooth K."/>
            <person name="Mount S.M."/>
            <person name="Mu X."/>
            <person name="Myers E."/>
            <person name="Negre B."/>
            <person name="Newfeld S."/>
            <person name="Nielsen R."/>
            <person name="Noor M.A."/>
            <person name="O'Grady P."/>
            <person name="Pachter L."/>
            <person name="Papaceit M."/>
            <person name="Parisi M.J."/>
            <person name="Parisi M."/>
            <person name="Parts L."/>
            <person name="Pedersen J.S."/>
            <person name="Pesole G."/>
            <person name="Phillippy A.M."/>
            <person name="Ponting C.P."/>
            <person name="Pop M."/>
            <person name="Porcelli D."/>
            <person name="Powell J.R."/>
            <person name="Prohaska S."/>
            <person name="Pruitt K."/>
            <person name="Puig M."/>
            <person name="Quesneville H."/>
            <person name="Ram K.R."/>
            <person name="Rand D."/>
            <person name="Rasmussen M.D."/>
            <person name="Reed L.K."/>
            <person name="Reenan R."/>
            <person name="Reily A."/>
            <person name="Remington K.A."/>
            <person name="Rieger T.T."/>
            <person name="Ritchie M.G."/>
            <person name="Robin C."/>
            <person name="Rogers Y.H."/>
            <person name="Rohde C."/>
            <person name="Rozas J."/>
            <person name="Rubenfield M.J."/>
            <person name="Ruiz A."/>
            <person name="Russo S."/>
            <person name="Salzberg S.L."/>
            <person name="Sanchez-Gracia A."/>
            <person name="Saranga D.J."/>
            <person name="Sato H."/>
            <person name="Schaeffer S.W."/>
            <person name="Schatz M.C."/>
            <person name="Schlenke T."/>
            <person name="Schwartz R."/>
            <person name="Segarra C."/>
            <person name="Singh R.S."/>
            <person name="Sirot L."/>
            <person name="Sirota M."/>
            <person name="Sisneros N.B."/>
            <person name="Smith C.D."/>
            <person name="Smith T.F."/>
            <person name="Spieth J."/>
            <person name="Stage D.E."/>
            <person name="Stark A."/>
            <person name="Stephan W."/>
            <person name="Strausberg R.L."/>
            <person name="Strempel S."/>
            <person name="Sturgill D."/>
            <person name="Sutton G."/>
            <person name="Sutton G.G."/>
            <person name="Tao W."/>
            <person name="Teichmann S."/>
            <person name="Tobari Y.N."/>
            <person name="Tomimura Y."/>
            <person name="Tsolas J.M."/>
            <person name="Valente V.L."/>
            <person name="Venter E."/>
            <person name="Venter J.C."/>
            <person name="Vicario S."/>
            <person name="Vieira F.G."/>
            <person name="Vilella A.J."/>
            <person name="Villasante A."/>
            <person name="Walenz B."/>
            <person name="Wang J."/>
            <person name="Wasserman M."/>
            <person name="Watts T."/>
            <person name="Wilson D."/>
            <person name="Wilson R.K."/>
            <person name="Wing R.A."/>
            <person name="Wolfner M.F."/>
            <person name="Wong A."/>
            <person name="Wong G.K."/>
            <person name="Wu C.I."/>
            <person name="Wu G."/>
            <person name="Yamamoto D."/>
            <person name="Yang H.P."/>
            <person name="Yang S.P."/>
            <person name="Yorke J.A."/>
            <person name="Yoshida K."/>
            <person name="Zdobnov E."/>
            <person name="Zhang P."/>
            <person name="Zhang Y."/>
            <person name="Zimin A.V."/>
            <person name="Baldwin J."/>
            <person name="Abdouelleil A."/>
            <person name="Abdulkadir J."/>
            <person name="Abebe A."/>
            <person name="Abera B."/>
            <person name="Abreu J."/>
            <person name="Acer S.C."/>
            <person name="Aftuck L."/>
            <person name="Alexander A."/>
            <person name="An P."/>
            <person name="Anderson E."/>
            <person name="Anderson S."/>
            <person name="Arachi H."/>
            <person name="Azer M."/>
            <person name="Bachantsang P."/>
            <person name="Barry A."/>
            <person name="Bayul T."/>
            <person name="Berlin A."/>
            <person name="Bessette D."/>
            <person name="Bloom T."/>
            <person name="Blye J."/>
            <person name="Boguslavskiy L."/>
            <person name="Bonnet C."/>
            <person name="Boukhgalter B."/>
            <person name="Bourzgui I."/>
            <person name="Brown A."/>
            <person name="Cahill P."/>
            <person name="Channer S."/>
            <person name="Cheshatsang Y."/>
            <person name="Chuda L."/>
            <person name="Citroen M."/>
            <person name="Collymore A."/>
            <person name="Cooke P."/>
            <person name="Costello M."/>
            <person name="D'Aco K."/>
            <person name="Daza R."/>
            <person name="De Haan G."/>
            <person name="DeGray S."/>
            <person name="DeMaso C."/>
            <person name="Dhargay N."/>
            <person name="Dooley K."/>
            <person name="Dooley E."/>
            <person name="Doricent M."/>
            <person name="Dorje P."/>
            <person name="Dorjee K."/>
            <person name="Dupes A."/>
            <person name="Elong R."/>
            <person name="Falk J."/>
            <person name="Farina A."/>
            <person name="Faro S."/>
            <person name="Ferguson D."/>
            <person name="Fisher S."/>
            <person name="Foley C.D."/>
            <person name="Franke A."/>
            <person name="Friedrich D."/>
            <person name="Gadbois L."/>
            <person name="Gearin G."/>
            <person name="Gearin C.R."/>
            <person name="Giannoukos G."/>
            <person name="Goode T."/>
            <person name="Graham J."/>
            <person name="Grandbois E."/>
            <person name="Grewal S."/>
            <person name="Gyaltsen K."/>
            <person name="Hafez N."/>
            <person name="Hagos B."/>
            <person name="Hall J."/>
            <person name="Henson C."/>
            <person name="Hollinger A."/>
            <person name="Honan T."/>
            <person name="Huard M.D."/>
            <person name="Hughes L."/>
            <person name="Hurhula B."/>
            <person name="Husby M.E."/>
            <person name="Kamat A."/>
            <person name="Kanga B."/>
            <person name="Kashin S."/>
            <person name="Khazanovich D."/>
            <person name="Kisner P."/>
            <person name="Lance K."/>
            <person name="Lara M."/>
            <person name="Lee W."/>
            <person name="Lennon N."/>
            <person name="Letendre F."/>
            <person name="LeVine R."/>
            <person name="Lipovsky A."/>
            <person name="Liu X."/>
            <person name="Liu J."/>
            <person name="Liu S."/>
            <person name="Lokyitsang T."/>
            <person name="Lokyitsang Y."/>
            <person name="Lubonja R."/>
            <person name="Lui A."/>
            <person name="MacDonald P."/>
            <person name="Magnisalis V."/>
            <person name="Maru K."/>
            <person name="Matthews C."/>
            <person name="McCusker W."/>
            <person name="McDonough S."/>
            <person name="Mehta T."/>
            <person name="Meldrim J."/>
            <person name="Meneus L."/>
            <person name="Mihai O."/>
            <person name="Mihalev A."/>
            <person name="Mihova T."/>
            <person name="Mittelman R."/>
            <person name="Mlenga V."/>
            <person name="Montmayeur A."/>
            <person name="Mulrain L."/>
            <person name="Navidi A."/>
            <person name="Naylor J."/>
            <person name="Negash T."/>
            <person name="Nguyen T."/>
            <person name="Nguyen N."/>
            <person name="Nicol R."/>
            <person name="Norbu C."/>
            <person name="Norbu N."/>
            <person name="Novod N."/>
            <person name="O'Neill B."/>
            <person name="Osman S."/>
            <person name="Markiewicz E."/>
            <person name="Oyono O.L."/>
            <person name="Patti C."/>
            <person name="Phunkhang P."/>
            <person name="Pierre F."/>
            <person name="Priest M."/>
            <person name="Raghuraman S."/>
            <person name="Rege F."/>
            <person name="Reyes R."/>
            <person name="Rise C."/>
            <person name="Rogov P."/>
            <person name="Ross K."/>
            <person name="Ryan E."/>
            <person name="Settipalli S."/>
            <person name="Shea T."/>
            <person name="Sherpa N."/>
            <person name="Shi L."/>
            <person name="Shih D."/>
            <person name="Sparrow T."/>
            <person name="Spaulding J."/>
            <person name="Stalker J."/>
            <person name="Stange-Thomann N."/>
            <person name="Stavropoulos S."/>
            <person name="Stone C."/>
            <person name="Strader C."/>
            <person name="Tesfaye S."/>
            <person name="Thomson T."/>
            <person name="Thoulutsang Y."/>
            <person name="Thoulutsang D."/>
            <person name="Topham K."/>
            <person name="Topping I."/>
            <person name="Tsamla T."/>
            <person name="Vassiliev H."/>
            <person name="Vo A."/>
            <person name="Wangchuk T."/>
            <person name="Wangdi T."/>
            <person name="Weiand M."/>
            <person name="Wilkinson J."/>
            <person name="Wilson A."/>
            <person name="Yadav S."/>
            <person name="Young G."/>
            <person name="Yu Q."/>
            <person name="Zembek L."/>
            <person name="Zhong D."/>
            <person name="Zimmer A."/>
            <person name="Zwirko Z."/>
            <person name="Jaffe D.B."/>
            <person name="Alvarez P."/>
            <person name="Brockman W."/>
            <person name="Butler J."/>
            <person name="Chin C."/>
            <person name="Gnerre S."/>
            <person name="Grabherr M."/>
            <person name="Kleber M."/>
            <person name="Mauceli E."/>
            <person name="MacCallum I."/>
        </authorList>
    </citation>
    <scope>NUCLEOTIDE SEQUENCE [LARGE SCALE GENOMIC DNA]</scope>
    <source>
        <strain evidence="3">Tucson 14024-0371.13</strain>
    </source>
</reference>
<dbReference type="InParanoid" id="B3MQB9"/>
<dbReference type="FunCoup" id="B3MQB9">
    <property type="interactions" value="1030"/>
</dbReference>
<dbReference type="HOGENOM" id="CLU_027965_2_1_1"/>
<sequence length="382" mass="42898">MPIYESVMQEKPPIVLEIGTAYTKLGFAAEPSPRKIVRTEVVLTTTGCTKRLFDYDTTEQLYDQIVDFLQSLFFKNLLVSPKERKFVVVENTFGPTLFREKLARVLFVHFDASSVLFVPVHLMALSTLAVPTALVVDIGYSETSVMPVFSGVQIMSAFRDQSYGGRAVHAEIKRQLMETGVKESLLSEGVLEEIKVRTCFVTTFERAQEYAKGGEDLPKPPPAVEFIVRSDDPDDEEMIQVPGRLRETAFEVMFEASNERDSLPHLILRSILDCTVDVRKSLVESVFLIGGGSMHAGLLARLKHELQHLLVKDSFYKTRFHGDLQFKFFPAVGHQNFTAWLGGALCGATDHVQTRSLAKDTYLKNEHVPDWSNLCDNRPTGS</sequence>
<proteinExistence type="inferred from homology"/>
<dbReference type="OMA" id="WERDNDN"/>
<protein>
    <recommendedName>
        <fullName evidence="4">Actin-related protein 10</fullName>
    </recommendedName>
</protein>
<dbReference type="SUPFAM" id="SSF53067">
    <property type="entry name" value="Actin-like ATPase domain"/>
    <property type="match status" value="2"/>
</dbReference>
<dbReference type="GeneID" id="6503125"/>
<dbReference type="AlphaFoldDB" id="B3MQB9"/>
<evidence type="ECO:0000313" key="2">
    <source>
        <dbReference type="EMBL" id="EDV44545.1"/>
    </source>
</evidence>
<dbReference type="Gene3D" id="3.30.420.40">
    <property type="match status" value="2"/>
</dbReference>
<accession>B3MQB9</accession>
<dbReference type="Pfam" id="PF00022">
    <property type="entry name" value="Actin"/>
    <property type="match status" value="2"/>
</dbReference>
<name>B3MQB9_DROAN</name>
<dbReference type="KEGG" id="dan:6503125"/>